<gene>
    <name evidence="2" type="ORF">CLAFUR5_04557</name>
</gene>
<dbReference type="RefSeq" id="XP_047760053.1">
    <property type="nucleotide sequence ID" value="XM_047903705.1"/>
</dbReference>
<dbReference type="OrthoDB" id="10483514at2759"/>
<accession>A0A9Q8LE26</accession>
<keyword evidence="3" id="KW-1185">Reference proteome</keyword>
<feature type="compositionally biased region" description="Pro residues" evidence="1">
    <location>
        <begin position="159"/>
        <end position="172"/>
    </location>
</feature>
<evidence type="ECO:0000313" key="3">
    <source>
        <dbReference type="Proteomes" id="UP000756132"/>
    </source>
</evidence>
<feature type="region of interest" description="Disordered" evidence="1">
    <location>
        <begin position="16"/>
        <end position="46"/>
    </location>
</feature>
<dbReference type="Proteomes" id="UP000756132">
    <property type="component" value="Chromosome 4"/>
</dbReference>
<reference evidence="2" key="2">
    <citation type="journal article" date="2022" name="Microb. Genom.">
        <title>A chromosome-scale genome assembly of the tomato pathogen Cladosporium fulvum reveals a compartmentalized genome architecture and the presence of a dispensable chromosome.</title>
        <authorList>
            <person name="Zaccaron A.Z."/>
            <person name="Chen L.H."/>
            <person name="Samaras A."/>
            <person name="Stergiopoulos I."/>
        </authorList>
    </citation>
    <scope>NUCLEOTIDE SEQUENCE</scope>
    <source>
        <strain evidence="2">Race5_Kim</strain>
    </source>
</reference>
<feature type="region of interest" description="Disordered" evidence="1">
    <location>
        <begin position="143"/>
        <end position="263"/>
    </location>
</feature>
<proteinExistence type="predicted"/>
<feature type="compositionally biased region" description="Polar residues" evidence="1">
    <location>
        <begin position="176"/>
        <end position="188"/>
    </location>
</feature>
<sequence length="306" mass="34790">MLVTLNYHRLHHFFTQSQHQRDHQQHPHPPPQQSEAQEDMAVSEGMTSAELAARDTKAKKQLDSLRQRVTRSARAIIQGKFRSVENKYKPTGGPAREDKAWMDMVDVEDRLVERATHVETNRGDPKTAYLAIVDTRREFPELARKVPGPVRPESLRTPSPQPAPSIPPPPYPAANTMINASGVDTSQTGEKRRLPPQPAPGQSQTKKEVIDIDSDEDNDDHRDNDYDPVDDASSKREERAKKRHRSENKDNFASKIRKTEDEEDLEYQLKEIQMKADMQKLAVERKLAAIRRQKKEDAAAAATEAK</sequence>
<protein>
    <submittedName>
        <fullName evidence="2">Uncharacterized protein</fullName>
    </submittedName>
</protein>
<evidence type="ECO:0000313" key="2">
    <source>
        <dbReference type="EMBL" id="UJO15687.1"/>
    </source>
</evidence>
<dbReference type="AlphaFoldDB" id="A0A9Q8LE26"/>
<name>A0A9Q8LE26_PASFU</name>
<organism evidence="2 3">
    <name type="scientific">Passalora fulva</name>
    <name type="common">Tomato leaf mold</name>
    <name type="synonym">Cladosporium fulvum</name>
    <dbReference type="NCBI Taxonomy" id="5499"/>
    <lineage>
        <taxon>Eukaryota</taxon>
        <taxon>Fungi</taxon>
        <taxon>Dikarya</taxon>
        <taxon>Ascomycota</taxon>
        <taxon>Pezizomycotina</taxon>
        <taxon>Dothideomycetes</taxon>
        <taxon>Dothideomycetidae</taxon>
        <taxon>Mycosphaerellales</taxon>
        <taxon>Mycosphaerellaceae</taxon>
        <taxon>Fulvia</taxon>
    </lineage>
</organism>
<dbReference type="KEGG" id="ffu:CLAFUR5_04557"/>
<dbReference type="GeneID" id="71984435"/>
<evidence type="ECO:0000256" key="1">
    <source>
        <dbReference type="SAM" id="MobiDB-lite"/>
    </source>
</evidence>
<reference evidence="2" key="1">
    <citation type="submission" date="2021-12" db="EMBL/GenBank/DDBJ databases">
        <authorList>
            <person name="Zaccaron A."/>
            <person name="Stergiopoulos I."/>
        </authorList>
    </citation>
    <scope>NUCLEOTIDE SEQUENCE</scope>
    <source>
        <strain evidence="2">Race5_Kim</strain>
    </source>
</reference>
<dbReference type="EMBL" id="CP090166">
    <property type="protein sequence ID" value="UJO15687.1"/>
    <property type="molecule type" value="Genomic_DNA"/>
</dbReference>
<feature type="compositionally biased region" description="Basic and acidic residues" evidence="1">
    <location>
        <begin position="247"/>
        <end position="260"/>
    </location>
</feature>